<reference evidence="1 2" key="1">
    <citation type="submission" date="2024-04" db="EMBL/GenBank/DDBJ databases">
        <title>Dissimilatory iodate-reducing microorganisms contribute to the enrichment of iodine in groundwater.</title>
        <authorList>
            <person name="Jiang Z."/>
        </authorList>
    </citation>
    <scope>NUCLEOTIDE SEQUENCE [LARGE SCALE GENOMIC DNA]</scope>
    <source>
        <strain evidence="1 2">NCP973</strain>
        <plasmid evidence="1 2">unnamed1</plasmid>
    </source>
</reference>
<sequence length="75" mass="8605">MITQQGKKPPDGLLCIVIKRHHYTHPVFCLPVVVDDDGVIDEDHLFTEEDGHTRQRRGCFVELDLELAYVGYLVI</sequence>
<dbReference type="EMBL" id="CP151407">
    <property type="protein sequence ID" value="WZJ23286.1"/>
    <property type="molecule type" value="Genomic_DNA"/>
</dbReference>
<evidence type="ECO:0000313" key="2">
    <source>
        <dbReference type="Proteomes" id="UP001479520"/>
    </source>
</evidence>
<keyword evidence="2" id="KW-1185">Reference proteome</keyword>
<gene>
    <name evidence="1" type="ORF">AADV58_17915</name>
</gene>
<keyword evidence="1" id="KW-0614">Plasmid</keyword>
<evidence type="ECO:0000313" key="1">
    <source>
        <dbReference type="EMBL" id="WZJ23286.1"/>
    </source>
</evidence>
<geneLocation type="plasmid" evidence="1 2">
    <name>unnamed1</name>
</geneLocation>
<organism evidence="1 2">
    <name type="scientific">Azonexus hydrophilus</name>
    <dbReference type="NCBI Taxonomy" id="418702"/>
    <lineage>
        <taxon>Bacteria</taxon>
        <taxon>Pseudomonadati</taxon>
        <taxon>Pseudomonadota</taxon>
        <taxon>Betaproteobacteria</taxon>
        <taxon>Rhodocyclales</taxon>
        <taxon>Azonexaceae</taxon>
        <taxon>Azonexus</taxon>
    </lineage>
</organism>
<proteinExistence type="predicted"/>
<dbReference type="Proteomes" id="UP001479520">
    <property type="component" value="Plasmid unnamed1"/>
</dbReference>
<dbReference type="RefSeq" id="WP_341744625.1">
    <property type="nucleotide sequence ID" value="NZ_CP151407.1"/>
</dbReference>
<name>A0ABZ2XPW1_9RHOO</name>
<protein>
    <submittedName>
        <fullName evidence="1">Uncharacterized protein</fullName>
    </submittedName>
</protein>
<accession>A0ABZ2XPW1</accession>